<evidence type="ECO:0000313" key="1">
    <source>
        <dbReference type="EMBL" id="KAK1540062.1"/>
    </source>
</evidence>
<proteinExistence type="predicted"/>
<dbReference type="GeneID" id="85333119"/>
<name>A0AAJ0E707_9PEZI</name>
<organism evidence="1 2">
    <name type="scientific">Colletotrichum costaricense</name>
    <dbReference type="NCBI Taxonomy" id="1209916"/>
    <lineage>
        <taxon>Eukaryota</taxon>
        <taxon>Fungi</taxon>
        <taxon>Dikarya</taxon>
        <taxon>Ascomycota</taxon>
        <taxon>Pezizomycotina</taxon>
        <taxon>Sordariomycetes</taxon>
        <taxon>Hypocreomycetidae</taxon>
        <taxon>Glomerellales</taxon>
        <taxon>Glomerellaceae</taxon>
        <taxon>Colletotrichum</taxon>
        <taxon>Colletotrichum acutatum species complex</taxon>
    </lineage>
</organism>
<accession>A0AAJ0E707</accession>
<dbReference type="EMBL" id="MOOE01000001">
    <property type="protein sequence ID" value="KAK1540062.1"/>
    <property type="molecule type" value="Genomic_DNA"/>
</dbReference>
<comment type="caution">
    <text evidence="1">The sequence shown here is derived from an EMBL/GenBank/DDBJ whole genome shotgun (WGS) entry which is preliminary data.</text>
</comment>
<sequence>MYLGWIPRGSPGPSFYLFLSWSTQWKSAHASFLPLSWMMGAGQPLARLVCAELATALAQVQRAKTPVGSCLLHNYMVPCILRPLASKPTYSVYFFQNIQPHLSFIFLPSQSNCSCSP</sequence>
<protein>
    <submittedName>
        <fullName evidence="1">Uncharacterized protein</fullName>
    </submittedName>
</protein>
<dbReference type="RefSeq" id="XP_060321010.1">
    <property type="nucleotide sequence ID" value="XM_060449572.1"/>
</dbReference>
<dbReference type="AlphaFoldDB" id="A0AAJ0E707"/>
<dbReference type="Proteomes" id="UP001240678">
    <property type="component" value="Unassembled WGS sequence"/>
</dbReference>
<evidence type="ECO:0000313" key="2">
    <source>
        <dbReference type="Proteomes" id="UP001240678"/>
    </source>
</evidence>
<keyword evidence="2" id="KW-1185">Reference proteome</keyword>
<reference evidence="1 2" key="1">
    <citation type="submission" date="2016-10" db="EMBL/GenBank/DDBJ databases">
        <title>The genome sequence of Colletotrichum fioriniae PJ7.</title>
        <authorList>
            <person name="Baroncelli R."/>
        </authorList>
    </citation>
    <scope>NUCLEOTIDE SEQUENCE [LARGE SCALE GENOMIC DNA]</scope>
    <source>
        <strain evidence="1 2">IMI 309622</strain>
    </source>
</reference>
<gene>
    <name evidence="1" type="ORF">CCOS01_01376</name>
</gene>